<dbReference type="PROSITE" id="PS50181">
    <property type="entry name" value="FBOX"/>
    <property type="match status" value="1"/>
</dbReference>
<name>A0A813X6J4_9BILA</name>
<evidence type="ECO:0000313" key="3">
    <source>
        <dbReference type="EMBL" id="CAF1603661.1"/>
    </source>
</evidence>
<protein>
    <recommendedName>
        <fullName evidence="1">F-box domain-containing protein</fullName>
    </recommendedName>
</protein>
<organism evidence="2 5">
    <name type="scientific">Adineta steineri</name>
    <dbReference type="NCBI Taxonomy" id="433720"/>
    <lineage>
        <taxon>Eukaryota</taxon>
        <taxon>Metazoa</taxon>
        <taxon>Spiralia</taxon>
        <taxon>Gnathifera</taxon>
        <taxon>Rotifera</taxon>
        <taxon>Eurotatoria</taxon>
        <taxon>Bdelloidea</taxon>
        <taxon>Adinetida</taxon>
        <taxon>Adinetidae</taxon>
        <taxon>Adineta</taxon>
    </lineage>
</organism>
<accession>A0A813X6J4</accession>
<reference evidence="2" key="1">
    <citation type="submission" date="2021-02" db="EMBL/GenBank/DDBJ databases">
        <authorList>
            <person name="Nowell W R."/>
        </authorList>
    </citation>
    <scope>NUCLEOTIDE SEQUENCE</scope>
</reference>
<feature type="domain" description="F-box" evidence="1">
    <location>
        <begin position="1"/>
        <end position="55"/>
    </location>
</feature>
<dbReference type="OrthoDB" id="9995447at2759"/>
<dbReference type="InterPro" id="IPR032675">
    <property type="entry name" value="LRR_dom_sf"/>
</dbReference>
<evidence type="ECO:0000313" key="5">
    <source>
        <dbReference type="Proteomes" id="UP000663877"/>
    </source>
</evidence>
<gene>
    <name evidence="2" type="ORF">BJG266_LOCUS8452</name>
    <name evidence="3" type="ORF">QVE165_LOCUS52994</name>
</gene>
<dbReference type="EMBL" id="CAJNOI010000026">
    <property type="protein sequence ID" value="CAF0862429.1"/>
    <property type="molecule type" value="Genomic_DNA"/>
</dbReference>
<dbReference type="Gene3D" id="3.80.10.10">
    <property type="entry name" value="Ribonuclease Inhibitor"/>
    <property type="match status" value="1"/>
</dbReference>
<proteinExistence type="predicted"/>
<dbReference type="AlphaFoldDB" id="A0A813X6J4"/>
<keyword evidence="4" id="KW-1185">Reference proteome</keyword>
<evidence type="ECO:0000259" key="1">
    <source>
        <dbReference type="PROSITE" id="PS50181"/>
    </source>
</evidence>
<dbReference type="Proteomes" id="UP000663877">
    <property type="component" value="Unassembled WGS sequence"/>
</dbReference>
<dbReference type="InterPro" id="IPR001810">
    <property type="entry name" value="F-box_dom"/>
</dbReference>
<comment type="caution">
    <text evidence="2">The sequence shown here is derived from an EMBL/GenBank/DDBJ whole genome shotgun (WGS) entry which is preliminary data.</text>
</comment>
<evidence type="ECO:0000313" key="4">
    <source>
        <dbReference type="Proteomes" id="UP000663832"/>
    </source>
</evidence>
<evidence type="ECO:0000313" key="2">
    <source>
        <dbReference type="EMBL" id="CAF0862429.1"/>
    </source>
</evidence>
<sequence length="510" mass="60281">MESLPDELLLIIFQYFNRFDLLDSFGNLNQRFQRILEPYLYEIDLTREDLSYQHFVTFYQYIAPIQGHYLRALKLSGEHQFRLFQSLIHLFINLESLTLKSIVFFGSQEYAQLENLLTQALQIQYLSTLSLSRLDAPETIASFASSNLTSLILLNEHNFDYPHIQQPISTIKYFSLNLRQFQSTTFSSVFKILPNLEEFKLSILNYYHKSTNQHHRPNVQVPKTLNKLYLEFKHEEPLNGEVLKEEFLDVFKDQIRSLTLIVYNATIEYSNLHNLLNDFTSLVTFQYDIRSLDSNFTSSSALDLNLNHINFCKNYSSFNNCTILKALNLTFHDQSTLSPDEHYFLTEFLGSLPKLDTLTVFTDDTKAVIQQLKSLVSKKSSRKMTQFYIEDLRQNDPKDHCPRHPPIYDTTLIYELSQLFPNLNTLTFPCHTKFISEYPTTLTIFLKQLQNHLPKLTHFTLKLMYRDRDTYDNYIKNLDECSWLYHTTTRCLYPDYNGSWYEAHDLHIWL</sequence>
<dbReference type="EMBL" id="CAJNOM010001333">
    <property type="protein sequence ID" value="CAF1603661.1"/>
    <property type="molecule type" value="Genomic_DNA"/>
</dbReference>
<dbReference type="Proteomes" id="UP000663832">
    <property type="component" value="Unassembled WGS sequence"/>
</dbReference>